<dbReference type="InterPro" id="IPR051203">
    <property type="entry name" value="Polysaccharide_Synthase-Rel"/>
</dbReference>
<dbReference type="Pfam" id="PF13727">
    <property type="entry name" value="CoA_binding_3"/>
    <property type="match status" value="1"/>
</dbReference>
<dbReference type="InParanoid" id="U5DE56"/>
<dbReference type="EMBL" id="ASSJ01000007">
    <property type="protein sequence ID" value="ERN42788.1"/>
    <property type="molecule type" value="Genomic_DNA"/>
</dbReference>
<dbReference type="Proteomes" id="UP000016960">
    <property type="component" value="Unassembled WGS sequence"/>
</dbReference>
<gene>
    <name evidence="4" type="ORF">KR51_00005030</name>
</gene>
<dbReference type="InterPro" id="IPR036291">
    <property type="entry name" value="NAD(P)-bd_dom_sf"/>
</dbReference>
<evidence type="ECO:0000259" key="3">
    <source>
        <dbReference type="Pfam" id="PF02719"/>
    </source>
</evidence>
<protein>
    <submittedName>
        <fullName evidence="4">Putative nucleoside-diphosphate sugar epimerase</fullName>
    </submittedName>
</protein>
<dbReference type="Pfam" id="PF02719">
    <property type="entry name" value="Polysacc_synt_2"/>
    <property type="match status" value="1"/>
</dbReference>
<evidence type="ECO:0000313" key="4">
    <source>
        <dbReference type="EMBL" id="ERN42788.1"/>
    </source>
</evidence>
<keyword evidence="2" id="KW-1133">Transmembrane helix</keyword>
<dbReference type="STRING" id="582515.KR51_00005030"/>
<keyword evidence="2" id="KW-0812">Transmembrane</keyword>
<comment type="caution">
    <text evidence="4">The sequence shown here is derived from an EMBL/GenBank/DDBJ whole genome shotgun (WGS) entry which is preliminary data.</text>
</comment>
<feature type="transmembrane region" description="Helical" evidence="2">
    <location>
        <begin position="58"/>
        <end position="76"/>
    </location>
</feature>
<dbReference type="PATRIC" id="fig|582515.4.peg.572"/>
<dbReference type="PANTHER" id="PTHR43318:SF1">
    <property type="entry name" value="POLYSACCHARIDE BIOSYNTHESIS PROTEIN EPSC-RELATED"/>
    <property type="match status" value="1"/>
</dbReference>
<feature type="transmembrane region" description="Helical" evidence="2">
    <location>
        <begin position="24"/>
        <end position="46"/>
    </location>
</feature>
<evidence type="ECO:0000256" key="1">
    <source>
        <dbReference type="ARBA" id="ARBA00007430"/>
    </source>
</evidence>
<proteinExistence type="inferred from homology"/>
<dbReference type="SUPFAM" id="SSF51735">
    <property type="entry name" value="NAD(P)-binding Rossmann-fold domains"/>
    <property type="match status" value="2"/>
</dbReference>
<organism evidence="4 5">
    <name type="scientific">Rubidibacter lacunae KORDI 51-2</name>
    <dbReference type="NCBI Taxonomy" id="582515"/>
    <lineage>
        <taxon>Bacteria</taxon>
        <taxon>Bacillati</taxon>
        <taxon>Cyanobacteriota</taxon>
        <taxon>Cyanophyceae</taxon>
        <taxon>Oscillatoriophycideae</taxon>
        <taxon>Chroococcales</taxon>
        <taxon>Aphanothecaceae</taxon>
        <taxon>Rubidibacter</taxon>
    </lineage>
</organism>
<feature type="transmembrane region" description="Helical" evidence="2">
    <location>
        <begin position="97"/>
        <end position="115"/>
    </location>
</feature>
<dbReference type="FunCoup" id="U5DE56">
    <property type="interactions" value="49"/>
</dbReference>
<accession>U5DE56</accession>
<dbReference type="CDD" id="cd05237">
    <property type="entry name" value="UDP_invert_4-6DH_SDR_e"/>
    <property type="match status" value="1"/>
</dbReference>
<reference evidence="4 5" key="1">
    <citation type="submission" date="2013-05" db="EMBL/GenBank/DDBJ databases">
        <title>Draft genome sequence of Rubidibacter lacunae KORDI 51-2.</title>
        <authorList>
            <person name="Choi D.H."/>
            <person name="Noh J.H."/>
            <person name="Kwon K.-K."/>
            <person name="Lee J.-H."/>
            <person name="Ryu J.-Y."/>
        </authorList>
    </citation>
    <scope>NUCLEOTIDE SEQUENCE [LARGE SCALE GENOMIC DNA]</scope>
    <source>
        <strain evidence="4 5">KORDI 51-2</strain>
    </source>
</reference>
<keyword evidence="2" id="KW-0472">Membrane</keyword>
<name>U5DE56_9CHRO</name>
<keyword evidence="5" id="KW-1185">Reference proteome</keyword>
<dbReference type="AlphaFoldDB" id="U5DE56"/>
<evidence type="ECO:0000256" key="2">
    <source>
        <dbReference type="SAM" id="Phobius"/>
    </source>
</evidence>
<dbReference type="eggNOG" id="COG1086">
    <property type="taxonomic scope" value="Bacteria"/>
</dbReference>
<feature type="domain" description="Polysaccharide biosynthesis protein CapD-like" evidence="3">
    <location>
        <begin position="297"/>
        <end position="582"/>
    </location>
</feature>
<comment type="similarity">
    <text evidence="1">Belongs to the polysaccharide synthase family.</text>
</comment>
<evidence type="ECO:0000313" key="5">
    <source>
        <dbReference type="Proteomes" id="UP000016960"/>
    </source>
</evidence>
<dbReference type="Gene3D" id="3.40.50.720">
    <property type="entry name" value="NAD(P)-binding Rossmann-like Domain"/>
    <property type="match status" value="2"/>
</dbReference>
<dbReference type="InterPro" id="IPR003869">
    <property type="entry name" value="Polysac_CapD-like"/>
</dbReference>
<dbReference type="PANTHER" id="PTHR43318">
    <property type="entry name" value="UDP-N-ACETYLGLUCOSAMINE 4,6-DEHYDRATASE"/>
    <property type="match status" value="1"/>
</dbReference>
<sequence>MMLKPLATTCNRLACTLSRRTKRWILIAVDSCLFFLAIYSALGLRFEAFLPQEQLQKYLPTIALLIPVKLGMFYLMGMYRPVLRYAGLDFLHTTLRAIALSSGLVVFLSFFFRFGQLPRSVLINDALLTLLFVIGVRLSARWLLYHPKSPVSPGARARSVIVYGAGSAGSQLARALTQTDTYCVVAFVDDDPQLHHQQVCGATVYTPQQLPVLIARYSIKTVLLAMPSVDGDVKRRIIHDLRHLPVSVKTVPSIGEIVSGGVSIGQIREIDISDLLGREEVAPFPNLLRLDITEKSVLVTGAGGSIGSELCRQIASQQPRLLVLFELNELALYTIDMELSEAFPDLQRIACLGSVTDGVLLREVVVKYGVETIYHAAAYKHVPLVELNPTQGVLNNVWGTFIAARTAKECGVDSFVLISTDKAVRPTSIMGTTKRVAELILQAFAAQDDGSTRFVMVRFGNVLNSNGSVVPRFRKQIAEGRAITITHPEITRYFMSIPEAARLVVQAGALGRGGEVFLLDMGEPVKIFDLAVQMIELSGLEPGKDIDIEIVGLRPGEKLYEELLIEHDNAIRTQHPKIYAAREAMLPWTELEPQLMALVAAARQGNRVRALELLQELVPEYGGCDVPVRETVPPAVGSAT</sequence>